<accession>A0A6N8H8Y5</accession>
<organism evidence="2 3">
    <name type="scientific">Flavobacterium rakeshii</name>
    <dbReference type="NCBI Taxonomy" id="1038845"/>
    <lineage>
        <taxon>Bacteria</taxon>
        <taxon>Pseudomonadati</taxon>
        <taxon>Bacteroidota</taxon>
        <taxon>Flavobacteriia</taxon>
        <taxon>Flavobacteriales</taxon>
        <taxon>Flavobacteriaceae</taxon>
        <taxon>Flavobacterium</taxon>
    </lineage>
</organism>
<reference evidence="2 3" key="1">
    <citation type="submission" date="2019-12" db="EMBL/GenBank/DDBJ databases">
        <authorList>
            <person name="Sun J.-Q."/>
        </authorList>
    </citation>
    <scope>NUCLEOTIDE SEQUENCE [LARGE SCALE GENOMIC DNA]</scope>
    <source>
        <strain evidence="2 3">JCM 17928</strain>
    </source>
</reference>
<comment type="caution">
    <text evidence="2">The sequence shown here is derived from an EMBL/GenBank/DDBJ whole genome shotgun (WGS) entry which is preliminary data.</text>
</comment>
<feature type="domain" description="HNH nuclease" evidence="1">
    <location>
        <begin position="177"/>
        <end position="233"/>
    </location>
</feature>
<dbReference type="InterPro" id="IPR003615">
    <property type="entry name" value="HNH_nuc"/>
</dbReference>
<evidence type="ECO:0000313" key="2">
    <source>
        <dbReference type="EMBL" id="MUV02393.1"/>
    </source>
</evidence>
<dbReference type="RefSeq" id="WP_157481384.1">
    <property type="nucleotide sequence ID" value="NZ_JAZDQD010000009.1"/>
</dbReference>
<name>A0A6N8H8Y5_9FLAO</name>
<gene>
    <name evidence="2" type="ORF">GN157_01620</name>
</gene>
<dbReference type="SMART" id="SM00507">
    <property type="entry name" value="HNHc"/>
    <property type="match status" value="1"/>
</dbReference>
<proteinExistence type="predicted"/>
<evidence type="ECO:0000313" key="3">
    <source>
        <dbReference type="Proteomes" id="UP000433945"/>
    </source>
</evidence>
<protein>
    <recommendedName>
        <fullName evidence="1">HNH nuclease domain-containing protein</fullName>
    </recommendedName>
</protein>
<dbReference type="EMBL" id="WOWP01000005">
    <property type="protein sequence ID" value="MUV02393.1"/>
    <property type="molecule type" value="Genomic_DNA"/>
</dbReference>
<dbReference type="Gene3D" id="1.10.30.50">
    <property type="match status" value="1"/>
</dbReference>
<dbReference type="Proteomes" id="UP000433945">
    <property type="component" value="Unassembled WGS sequence"/>
</dbReference>
<dbReference type="OrthoDB" id="5379188at2"/>
<dbReference type="AlphaFoldDB" id="A0A6N8H8Y5"/>
<dbReference type="CDD" id="cd00085">
    <property type="entry name" value="HNHc"/>
    <property type="match status" value="1"/>
</dbReference>
<evidence type="ECO:0000259" key="1">
    <source>
        <dbReference type="SMART" id="SM00507"/>
    </source>
</evidence>
<keyword evidence="3" id="KW-1185">Reference proteome</keyword>
<dbReference type="Pfam" id="PF13391">
    <property type="entry name" value="HNH_2"/>
    <property type="match status" value="1"/>
</dbReference>
<sequence>MTITEKQIKIYEILKNTFEGQFSKKEGEDKLNQEVGMKLGSAKIVVSVFFKIMAGEKFTRTLKISDFNTFLYGIYKDFGVEQLKVALKAFVLHIDYSATKNDPKIALRKVIKRYEELIVNQDMVNAGEDDREQNEILSYLNKTRTKQEIVEELKGIDIKEPETVFINNKVYKRDNKIIALIKFIRNSECQICKTYIRKKDGTKYIEAAHIIPKRQKGPESPDNILLLCPNHHKEFDFGDVEIQIKTKNEIKFVMNGNLYSIDLSLN</sequence>